<reference evidence="4" key="2">
    <citation type="journal article" date="2017" name="Nat. Plants">
        <title>The Aegilops tauschii genome reveals multiple impacts of transposons.</title>
        <authorList>
            <person name="Zhao G."/>
            <person name="Zou C."/>
            <person name="Li K."/>
            <person name="Wang K."/>
            <person name="Li T."/>
            <person name="Gao L."/>
            <person name="Zhang X."/>
            <person name="Wang H."/>
            <person name="Yang Z."/>
            <person name="Liu X."/>
            <person name="Jiang W."/>
            <person name="Mao L."/>
            <person name="Kong X."/>
            <person name="Jiao Y."/>
            <person name="Jia J."/>
        </authorList>
    </citation>
    <scope>NUCLEOTIDE SEQUENCE [LARGE SCALE GENOMIC DNA]</scope>
    <source>
        <strain evidence="4">cv. AL8/78</strain>
    </source>
</reference>
<reference evidence="4" key="1">
    <citation type="journal article" date="2014" name="Science">
        <title>Ancient hybridizations among the ancestral genomes of bread wheat.</title>
        <authorList>
            <consortium name="International Wheat Genome Sequencing Consortium,"/>
            <person name="Marcussen T."/>
            <person name="Sandve S.R."/>
            <person name="Heier L."/>
            <person name="Spannagl M."/>
            <person name="Pfeifer M."/>
            <person name="Jakobsen K.S."/>
            <person name="Wulff B.B."/>
            <person name="Steuernagel B."/>
            <person name="Mayer K.F."/>
            <person name="Olsen O.A."/>
        </authorList>
    </citation>
    <scope>NUCLEOTIDE SEQUENCE [LARGE SCALE GENOMIC DNA]</scope>
    <source>
        <strain evidence="4">cv. AL8/78</strain>
    </source>
</reference>
<reference evidence="3" key="5">
    <citation type="journal article" date="2021" name="G3 (Bethesda)">
        <title>Aegilops tauschii genome assembly Aet v5.0 features greater sequence contiguity and improved annotation.</title>
        <authorList>
            <person name="Wang L."/>
            <person name="Zhu T."/>
            <person name="Rodriguez J.C."/>
            <person name="Deal K.R."/>
            <person name="Dubcovsky J."/>
            <person name="McGuire P.E."/>
            <person name="Lux T."/>
            <person name="Spannagl M."/>
            <person name="Mayer K.F.X."/>
            <person name="Baldrich P."/>
            <person name="Meyers B.C."/>
            <person name="Huo N."/>
            <person name="Gu Y.Q."/>
            <person name="Zhou H."/>
            <person name="Devos K.M."/>
            <person name="Bennetzen J.L."/>
            <person name="Unver T."/>
            <person name="Budak H."/>
            <person name="Gulick P.J."/>
            <person name="Galiba G."/>
            <person name="Kalapos B."/>
            <person name="Nelson D.R."/>
            <person name="Li P."/>
            <person name="You F.M."/>
            <person name="Luo M.C."/>
            <person name="Dvorak J."/>
        </authorList>
    </citation>
    <scope>NUCLEOTIDE SEQUENCE [LARGE SCALE GENOMIC DNA]</scope>
    <source>
        <strain evidence="3">cv. AL8/78</strain>
    </source>
</reference>
<evidence type="ECO:0000313" key="3">
    <source>
        <dbReference type="EnsemblPlants" id="AET2Gv21280200.1"/>
    </source>
</evidence>
<feature type="region of interest" description="Disordered" evidence="1">
    <location>
        <begin position="89"/>
        <end position="139"/>
    </location>
</feature>
<reference evidence="3" key="4">
    <citation type="submission" date="2019-03" db="UniProtKB">
        <authorList>
            <consortium name="EnsemblPlants"/>
        </authorList>
    </citation>
    <scope>IDENTIFICATION</scope>
</reference>
<feature type="chain" id="PRO_5019289204" evidence="2">
    <location>
        <begin position="41"/>
        <end position="139"/>
    </location>
</feature>
<dbReference type="Proteomes" id="UP000015105">
    <property type="component" value="Chromosome 2D"/>
</dbReference>
<feature type="compositionally biased region" description="Low complexity" evidence="1">
    <location>
        <begin position="89"/>
        <end position="103"/>
    </location>
</feature>
<protein>
    <submittedName>
        <fullName evidence="3">Uncharacterized protein</fullName>
    </submittedName>
</protein>
<dbReference type="AlphaFoldDB" id="A0A453DK38"/>
<proteinExistence type="predicted"/>
<keyword evidence="2" id="KW-0732">Signal</keyword>
<reference evidence="3" key="3">
    <citation type="journal article" date="2017" name="Nature">
        <title>Genome sequence of the progenitor of the wheat D genome Aegilops tauschii.</title>
        <authorList>
            <person name="Luo M.C."/>
            <person name="Gu Y.Q."/>
            <person name="Puiu D."/>
            <person name="Wang H."/>
            <person name="Twardziok S.O."/>
            <person name="Deal K.R."/>
            <person name="Huo N."/>
            <person name="Zhu T."/>
            <person name="Wang L."/>
            <person name="Wang Y."/>
            <person name="McGuire P.E."/>
            <person name="Liu S."/>
            <person name="Long H."/>
            <person name="Ramasamy R.K."/>
            <person name="Rodriguez J.C."/>
            <person name="Van S.L."/>
            <person name="Yuan L."/>
            <person name="Wang Z."/>
            <person name="Xia Z."/>
            <person name="Xiao L."/>
            <person name="Anderson O.D."/>
            <person name="Ouyang S."/>
            <person name="Liang Y."/>
            <person name="Zimin A.V."/>
            <person name="Pertea G."/>
            <person name="Qi P."/>
            <person name="Bennetzen J.L."/>
            <person name="Dai X."/>
            <person name="Dawson M.W."/>
            <person name="Muller H.G."/>
            <person name="Kugler K."/>
            <person name="Rivarola-Duarte L."/>
            <person name="Spannagl M."/>
            <person name="Mayer K.F.X."/>
            <person name="Lu F.H."/>
            <person name="Bevan M.W."/>
            <person name="Leroy P."/>
            <person name="Li P."/>
            <person name="You F.M."/>
            <person name="Sun Q."/>
            <person name="Liu Z."/>
            <person name="Lyons E."/>
            <person name="Wicker T."/>
            <person name="Salzberg S.L."/>
            <person name="Devos K.M."/>
            <person name="Dvorak J."/>
        </authorList>
    </citation>
    <scope>NUCLEOTIDE SEQUENCE [LARGE SCALE GENOMIC DNA]</scope>
    <source>
        <strain evidence="3">cv. AL8/78</strain>
    </source>
</reference>
<evidence type="ECO:0000256" key="1">
    <source>
        <dbReference type="SAM" id="MobiDB-lite"/>
    </source>
</evidence>
<name>A0A453DK38_AEGTS</name>
<dbReference type="EnsemblPlants" id="AET2Gv21280200.1">
    <property type="protein sequence ID" value="AET2Gv21280200.1"/>
    <property type="gene ID" value="AET2Gv21280200"/>
</dbReference>
<feature type="signal peptide" evidence="2">
    <location>
        <begin position="1"/>
        <end position="40"/>
    </location>
</feature>
<evidence type="ECO:0000256" key="2">
    <source>
        <dbReference type="SAM" id="SignalP"/>
    </source>
</evidence>
<dbReference type="Gramene" id="AET2Gv21280200.1">
    <property type="protein sequence ID" value="AET2Gv21280200.1"/>
    <property type="gene ID" value="AET2Gv21280200"/>
</dbReference>
<feature type="compositionally biased region" description="Basic residues" evidence="1">
    <location>
        <begin position="104"/>
        <end position="139"/>
    </location>
</feature>
<sequence>TVVTTESAMGRSPGPRRGSALLLPLFLLCFFSGATRRAESAREFTLINQCKTEVWPAVTPGESFGAAGTRSAPASRWCSPPPWGGRAACGAAPAATSTRPATARVRRAGAGRRCSAHRRRGPLRRRWRSSRWRRLTTTT</sequence>
<evidence type="ECO:0000313" key="4">
    <source>
        <dbReference type="Proteomes" id="UP000015105"/>
    </source>
</evidence>
<keyword evidence="4" id="KW-1185">Reference proteome</keyword>
<accession>A0A453DK38</accession>
<organism evidence="3 4">
    <name type="scientific">Aegilops tauschii subsp. strangulata</name>
    <name type="common">Goatgrass</name>
    <dbReference type="NCBI Taxonomy" id="200361"/>
    <lineage>
        <taxon>Eukaryota</taxon>
        <taxon>Viridiplantae</taxon>
        <taxon>Streptophyta</taxon>
        <taxon>Embryophyta</taxon>
        <taxon>Tracheophyta</taxon>
        <taxon>Spermatophyta</taxon>
        <taxon>Magnoliopsida</taxon>
        <taxon>Liliopsida</taxon>
        <taxon>Poales</taxon>
        <taxon>Poaceae</taxon>
        <taxon>BOP clade</taxon>
        <taxon>Pooideae</taxon>
        <taxon>Triticodae</taxon>
        <taxon>Triticeae</taxon>
        <taxon>Triticinae</taxon>
        <taxon>Aegilops</taxon>
    </lineage>
</organism>